<accession>A0A934HSR1</accession>
<dbReference type="Pfam" id="PF04402">
    <property type="entry name" value="SIMPL"/>
    <property type="match status" value="1"/>
</dbReference>
<dbReference type="Gene3D" id="3.30.110.170">
    <property type="entry name" value="Protein of unknown function (DUF541), domain 1"/>
    <property type="match status" value="1"/>
</dbReference>
<sequence length="222" mass="23400">MAVVMSGAAMADDMKRHISVTGEGQVEATPDMVTLSLGVTHEADEAADAMSQTSDAVAQILARLTGMGLEQRDVQTRSLTLNPVWSNQPETKPRRSEITGYVASNIVIVRVRNMDKLGGILDAVVADGANTFNGLSFGLQEPDALADKARKQAVADGRAKAELLAQAAGVKLGQVISITDQDRGQPMPRMMEMSAMRDSGVPVASGEVTIDASVSMIFAIGE</sequence>
<evidence type="ECO:0000313" key="2">
    <source>
        <dbReference type="Proteomes" id="UP000613255"/>
    </source>
</evidence>
<dbReference type="PANTHER" id="PTHR34387">
    <property type="entry name" value="SLR1258 PROTEIN"/>
    <property type="match status" value="1"/>
</dbReference>
<keyword evidence="2" id="KW-1185">Reference proteome</keyword>
<dbReference type="EMBL" id="JAEIJD010000005">
    <property type="protein sequence ID" value="MBI6629835.1"/>
    <property type="molecule type" value="Genomic_DNA"/>
</dbReference>
<protein>
    <submittedName>
        <fullName evidence="1">SIMPL domain-containing protein</fullName>
    </submittedName>
</protein>
<dbReference type="Proteomes" id="UP000613255">
    <property type="component" value="Unassembled WGS sequence"/>
</dbReference>
<dbReference type="InterPro" id="IPR052022">
    <property type="entry name" value="26kDa_periplasmic_antigen"/>
</dbReference>
<dbReference type="PANTHER" id="PTHR34387:SF1">
    <property type="entry name" value="PERIPLASMIC IMMUNOGENIC PROTEIN"/>
    <property type="match status" value="1"/>
</dbReference>
<name>A0A934HSR1_9RHOB</name>
<dbReference type="AlphaFoldDB" id="A0A934HSR1"/>
<reference evidence="1" key="1">
    <citation type="submission" date="2020-12" db="EMBL/GenBank/DDBJ databases">
        <title>Pontibaca salina gen. nov., sp. nov., isolated from marine sediment.</title>
        <authorList>
            <person name="Bo J."/>
            <person name="Wang S."/>
            <person name="Song X."/>
            <person name="Du Z."/>
        </authorList>
    </citation>
    <scope>NUCLEOTIDE SEQUENCE</scope>
    <source>
        <strain evidence="1">S1109L</strain>
    </source>
</reference>
<evidence type="ECO:0000313" key="1">
    <source>
        <dbReference type="EMBL" id="MBI6629835.1"/>
    </source>
</evidence>
<proteinExistence type="predicted"/>
<organism evidence="1 2">
    <name type="scientific">Pontibaca salina</name>
    <dbReference type="NCBI Taxonomy" id="2795731"/>
    <lineage>
        <taxon>Bacteria</taxon>
        <taxon>Pseudomonadati</taxon>
        <taxon>Pseudomonadota</taxon>
        <taxon>Alphaproteobacteria</taxon>
        <taxon>Rhodobacterales</taxon>
        <taxon>Roseobacteraceae</taxon>
        <taxon>Pontibaca</taxon>
    </lineage>
</organism>
<comment type="caution">
    <text evidence="1">The sequence shown here is derived from an EMBL/GenBank/DDBJ whole genome shotgun (WGS) entry which is preliminary data.</text>
</comment>
<dbReference type="Gene3D" id="3.30.70.2970">
    <property type="entry name" value="Protein of unknown function (DUF541), domain 2"/>
    <property type="match status" value="1"/>
</dbReference>
<dbReference type="GO" id="GO:0006974">
    <property type="term" value="P:DNA damage response"/>
    <property type="evidence" value="ECO:0007669"/>
    <property type="project" value="TreeGrafter"/>
</dbReference>
<dbReference type="InterPro" id="IPR007497">
    <property type="entry name" value="SIMPL/DUF541"/>
</dbReference>
<gene>
    <name evidence="1" type="ORF">JAO82_08050</name>
</gene>